<evidence type="ECO:0000313" key="2">
    <source>
        <dbReference type="EMBL" id="TQV72278.1"/>
    </source>
</evidence>
<dbReference type="Proteomes" id="UP000317839">
    <property type="component" value="Unassembled WGS sequence"/>
</dbReference>
<dbReference type="EMBL" id="VIKR01000005">
    <property type="protein sequence ID" value="TQV72278.1"/>
    <property type="molecule type" value="Genomic_DNA"/>
</dbReference>
<dbReference type="Pfam" id="PF11399">
    <property type="entry name" value="DUF3192"/>
    <property type="match status" value="1"/>
</dbReference>
<evidence type="ECO:0000313" key="3">
    <source>
        <dbReference type="Proteomes" id="UP000317839"/>
    </source>
</evidence>
<accession>A0A545T533</accession>
<comment type="caution">
    <text evidence="2">The sequence shown here is derived from an EMBL/GenBank/DDBJ whole genome shotgun (WGS) entry which is preliminary data.</text>
</comment>
<dbReference type="InterPro" id="IPR037873">
    <property type="entry name" value="BamE-like"/>
</dbReference>
<keyword evidence="1" id="KW-0732">Signal</keyword>
<dbReference type="AlphaFoldDB" id="A0A545T533"/>
<dbReference type="Gene3D" id="3.30.1450.10">
    <property type="match status" value="1"/>
</dbReference>
<organism evidence="2 3">
    <name type="scientific">Aliikangiella marina</name>
    <dbReference type="NCBI Taxonomy" id="1712262"/>
    <lineage>
        <taxon>Bacteria</taxon>
        <taxon>Pseudomonadati</taxon>
        <taxon>Pseudomonadota</taxon>
        <taxon>Gammaproteobacteria</taxon>
        <taxon>Oceanospirillales</taxon>
        <taxon>Pleioneaceae</taxon>
        <taxon>Aliikangiella</taxon>
    </lineage>
</organism>
<proteinExistence type="predicted"/>
<sequence>MKQLLNLAAASLLAVSLSGCIIVDGEYRDWNDSDWKSEQRENRSLISRLELNESRQRVVSRLGAPNFSEAFSRGEDQYRILFYRTHHRHSDGDTTKDETTPLVFKNDTLIGWGHDVLAEVSSYN</sequence>
<evidence type="ECO:0000256" key="1">
    <source>
        <dbReference type="ARBA" id="ARBA00022729"/>
    </source>
</evidence>
<dbReference type="PROSITE" id="PS51257">
    <property type="entry name" value="PROKAR_LIPOPROTEIN"/>
    <property type="match status" value="1"/>
</dbReference>
<keyword evidence="3" id="KW-1185">Reference proteome</keyword>
<gene>
    <name evidence="2" type="ORF">FLL45_18845</name>
</gene>
<reference evidence="2 3" key="1">
    <citation type="submission" date="2019-06" db="EMBL/GenBank/DDBJ databases">
        <title>Draft genome of Aliikangiella marina GYP-15.</title>
        <authorList>
            <person name="Wang G."/>
        </authorList>
    </citation>
    <scope>NUCLEOTIDE SEQUENCE [LARGE SCALE GENOMIC DNA]</scope>
    <source>
        <strain evidence="2 3">GYP-15</strain>
    </source>
</reference>
<dbReference type="OrthoDB" id="6399368at2"/>
<protein>
    <submittedName>
        <fullName evidence="2">DUF3192 domain-containing protein</fullName>
    </submittedName>
</protein>
<dbReference type="InterPro" id="IPR021534">
    <property type="entry name" value="DUF3192"/>
</dbReference>
<dbReference type="RefSeq" id="WP_142943608.1">
    <property type="nucleotide sequence ID" value="NZ_VIKR01000005.1"/>
</dbReference>
<name>A0A545T533_9GAMM</name>